<evidence type="ECO:0000313" key="1">
    <source>
        <dbReference type="EMBL" id="OON41768.1"/>
    </source>
</evidence>
<dbReference type="EMBL" id="MRUL01000001">
    <property type="protein sequence ID" value="OON41768.1"/>
    <property type="molecule type" value="Genomic_DNA"/>
</dbReference>
<dbReference type="RefSeq" id="WP_078000793.1">
    <property type="nucleotide sequence ID" value="NZ_MRUL01000001.1"/>
</dbReference>
<keyword evidence="2" id="KW-1185">Reference proteome</keyword>
<name>A0A1S8YSE1_9GAMM</name>
<dbReference type="Proteomes" id="UP000190667">
    <property type="component" value="Unassembled WGS sequence"/>
</dbReference>
<accession>A0A1S8YSE1</accession>
<sequence length="88" mass="9567">MSSPTKAPHVRFYNDDDGTEISVTKLKVVLPDSQSFVIEAQPGRDGSVVFLIPGANPEDKQFSQFIIEPGACNLFSVKVASTSKRPVE</sequence>
<organism evidence="1 2">
    <name type="scientific">Izhakiella australiensis</name>
    <dbReference type="NCBI Taxonomy" id="1926881"/>
    <lineage>
        <taxon>Bacteria</taxon>
        <taxon>Pseudomonadati</taxon>
        <taxon>Pseudomonadota</taxon>
        <taxon>Gammaproteobacteria</taxon>
        <taxon>Enterobacterales</taxon>
        <taxon>Erwiniaceae</taxon>
        <taxon>Izhakiella</taxon>
    </lineage>
</organism>
<evidence type="ECO:0000313" key="2">
    <source>
        <dbReference type="Proteomes" id="UP000190667"/>
    </source>
</evidence>
<proteinExistence type="predicted"/>
<dbReference type="AlphaFoldDB" id="A0A1S8YSE1"/>
<reference evidence="1 2" key="1">
    <citation type="submission" date="2016-12" db="EMBL/GenBank/DDBJ databases">
        <title>Izhakiella australiana sp. nov. of genus Izhakiella isolated from Australian desert.</title>
        <authorList>
            <person name="Ji M."/>
        </authorList>
    </citation>
    <scope>NUCLEOTIDE SEQUENCE [LARGE SCALE GENOMIC DNA]</scope>
    <source>
        <strain evidence="1 2">D4N98</strain>
    </source>
</reference>
<protein>
    <submittedName>
        <fullName evidence="1">Uncharacterized protein</fullName>
    </submittedName>
</protein>
<gene>
    <name evidence="1" type="ORF">BTJ39_00980</name>
</gene>
<comment type="caution">
    <text evidence="1">The sequence shown here is derived from an EMBL/GenBank/DDBJ whole genome shotgun (WGS) entry which is preliminary data.</text>
</comment>